<evidence type="ECO:0000256" key="2">
    <source>
        <dbReference type="ARBA" id="ARBA00023002"/>
    </source>
</evidence>
<dbReference type="InterPro" id="IPR010987">
    <property type="entry name" value="Glutathione-S-Trfase_C-like"/>
</dbReference>
<dbReference type="GO" id="GO:0005737">
    <property type="term" value="C:cytoplasm"/>
    <property type="evidence" value="ECO:0007669"/>
    <property type="project" value="InterPro"/>
</dbReference>
<dbReference type="GO" id="GO:0004364">
    <property type="term" value="F:glutathione transferase activity"/>
    <property type="evidence" value="ECO:0007669"/>
    <property type="project" value="InterPro"/>
</dbReference>
<dbReference type="PROSITE" id="PS50404">
    <property type="entry name" value="GST_NTER"/>
    <property type="match status" value="1"/>
</dbReference>
<keyword evidence="6" id="KW-1185">Reference proteome</keyword>
<accession>A0A5N4AEP5</accession>
<organism evidence="5 6">
    <name type="scientific">Photinus pyralis</name>
    <name type="common">Common eastern firefly</name>
    <name type="synonym">Lampyris pyralis</name>
    <dbReference type="NCBI Taxonomy" id="7054"/>
    <lineage>
        <taxon>Eukaryota</taxon>
        <taxon>Metazoa</taxon>
        <taxon>Ecdysozoa</taxon>
        <taxon>Arthropoda</taxon>
        <taxon>Hexapoda</taxon>
        <taxon>Insecta</taxon>
        <taxon>Pterygota</taxon>
        <taxon>Neoptera</taxon>
        <taxon>Endopterygota</taxon>
        <taxon>Coleoptera</taxon>
        <taxon>Polyphaga</taxon>
        <taxon>Elateriformia</taxon>
        <taxon>Elateroidea</taxon>
        <taxon>Lampyridae</taxon>
        <taxon>Lampyrinae</taxon>
        <taxon>Photinus</taxon>
    </lineage>
</organism>
<proteinExistence type="inferred from homology"/>
<dbReference type="PANTHER" id="PTHR43968">
    <property type="match status" value="1"/>
</dbReference>
<feature type="domain" description="GST C-terminal" evidence="4">
    <location>
        <begin position="102"/>
        <end position="225"/>
    </location>
</feature>
<dbReference type="Gene3D" id="1.20.1050.10">
    <property type="match status" value="1"/>
</dbReference>
<feature type="domain" description="GST N-terminal" evidence="3">
    <location>
        <begin position="19"/>
        <end position="97"/>
    </location>
</feature>
<evidence type="ECO:0000259" key="3">
    <source>
        <dbReference type="PROSITE" id="PS50404"/>
    </source>
</evidence>
<evidence type="ECO:0000259" key="4">
    <source>
        <dbReference type="PROSITE" id="PS50405"/>
    </source>
</evidence>
<dbReference type="AlphaFoldDB" id="A0A5N4AEP5"/>
<sequence length="241" mass="28022">MSEKHLQKGSAFPAKSDDGKWRLYSMQYCPYAQRARIILALKNVPHEIVNVNTTNKPEWFLELNSLGKVPVLDTGSSIIPESLVICDYLDEIFPEPPLHSKDEQRRERDAALLKEFDEFLTIYHGGIRSQDEASYPACVQELTTRVAKFDEELRKRGTYFGGEKPQMIDFMLWPWAERAPIASQIFKENFPDATVFPSLYSWCAKMRVNPVLQDTKTDFRKQLKFYELYRCGGFIDYDMPI</sequence>
<gene>
    <name evidence="5" type="ORF">PPYR_09852</name>
</gene>
<dbReference type="GO" id="GO:0045174">
    <property type="term" value="F:glutathione dehydrogenase (ascorbate) activity"/>
    <property type="evidence" value="ECO:0007669"/>
    <property type="project" value="UniProtKB-ARBA"/>
</dbReference>
<dbReference type="SUPFAM" id="SSF52833">
    <property type="entry name" value="Thioredoxin-like"/>
    <property type="match status" value="1"/>
</dbReference>
<dbReference type="InParanoid" id="A0A5N4AEP5"/>
<dbReference type="Pfam" id="PF13417">
    <property type="entry name" value="GST_N_3"/>
    <property type="match status" value="1"/>
</dbReference>
<dbReference type="SUPFAM" id="SSF47616">
    <property type="entry name" value="GST C-terminal domain-like"/>
    <property type="match status" value="1"/>
</dbReference>
<name>A0A5N4AEP5_PHOPY</name>
<dbReference type="EMBL" id="VVIM01000007">
    <property type="protein sequence ID" value="KAB0795791.1"/>
    <property type="molecule type" value="Genomic_DNA"/>
</dbReference>
<protein>
    <recommendedName>
        <fullName evidence="7">Glutathione transferase</fullName>
    </recommendedName>
</protein>
<dbReference type="InterPro" id="IPR040079">
    <property type="entry name" value="Glutathione_S-Trfase"/>
</dbReference>
<dbReference type="InterPro" id="IPR036249">
    <property type="entry name" value="Thioredoxin-like_sf"/>
</dbReference>
<dbReference type="FunFam" id="1.20.1050.10:FF:000009">
    <property type="entry name" value="Glutathione S-transferase omega-1"/>
    <property type="match status" value="1"/>
</dbReference>
<dbReference type="Proteomes" id="UP000327044">
    <property type="component" value="Unassembled WGS sequence"/>
</dbReference>
<dbReference type="InterPro" id="IPR004045">
    <property type="entry name" value="Glutathione_S-Trfase_N"/>
</dbReference>
<evidence type="ECO:0008006" key="7">
    <source>
        <dbReference type="Google" id="ProtNLM"/>
    </source>
</evidence>
<keyword evidence="2" id="KW-0560">Oxidoreductase</keyword>
<comment type="caution">
    <text evidence="5">The sequence shown here is derived from an EMBL/GenBank/DDBJ whole genome shotgun (WGS) entry which is preliminary data.</text>
</comment>
<dbReference type="Gene3D" id="3.40.30.10">
    <property type="entry name" value="Glutaredoxin"/>
    <property type="match status" value="1"/>
</dbReference>
<reference evidence="5 6" key="1">
    <citation type="journal article" date="2018" name="Elife">
        <title>Firefly genomes illuminate parallel origins of bioluminescence in beetles.</title>
        <authorList>
            <person name="Fallon T.R."/>
            <person name="Lower S.E."/>
            <person name="Chang C.H."/>
            <person name="Bessho-Uehara M."/>
            <person name="Martin G.J."/>
            <person name="Bewick A.J."/>
            <person name="Behringer M."/>
            <person name="Debat H.J."/>
            <person name="Wong I."/>
            <person name="Day J.C."/>
            <person name="Suvorov A."/>
            <person name="Silva C.J."/>
            <person name="Stanger-Hall K.F."/>
            <person name="Hall D.W."/>
            <person name="Schmitz R.J."/>
            <person name="Nelson D.R."/>
            <person name="Lewis S.M."/>
            <person name="Shigenobu S."/>
            <person name="Bybee S.M."/>
            <person name="Larracuente A.M."/>
            <person name="Oba Y."/>
            <person name="Weng J.K."/>
        </authorList>
    </citation>
    <scope>NUCLEOTIDE SEQUENCE [LARGE SCALE GENOMIC DNA]</scope>
    <source>
        <strain evidence="5">1611_PpyrPB1</strain>
        <tissue evidence="5">Whole body</tissue>
    </source>
</reference>
<evidence type="ECO:0000313" key="6">
    <source>
        <dbReference type="Proteomes" id="UP000327044"/>
    </source>
</evidence>
<evidence type="ECO:0000256" key="1">
    <source>
        <dbReference type="ARBA" id="ARBA00011067"/>
    </source>
</evidence>
<dbReference type="InterPro" id="IPR005442">
    <property type="entry name" value="GST_omega"/>
</dbReference>
<dbReference type="SFLD" id="SFLDS00019">
    <property type="entry name" value="Glutathione_Transferase_(cytos"/>
    <property type="match status" value="1"/>
</dbReference>
<dbReference type="PANTHER" id="PTHR43968:SF6">
    <property type="entry name" value="GLUTATHIONE S-TRANSFERASE OMEGA"/>
    <property type="match status" value="1"/>
</dbReference>
<dbReference type="FunFam" id="3.40.30.10:FF:000123">
    <property type="entry name" value="Glutathione transferase o1"/>
    <property type="match status" value="1"/>
</dbReference>
<dbReference type="PRINTS" id="PR01625">
    <property type="entry name" value="GSTRNSFRASEO"/>
</dbReference>
<dbReference type="Pfam" id="PF13410">
    <property type="entry name" value="GST_C_2"/>
    <property type="match status" value="1"/>
</dbReference>
<dbReference type="OrthoDB" id="4951845at2759"/>
<comment type="similarity">
    <text evidence="1">Belongs to the GST superfamily. Omega family.</text>
</comment>
<dbReference type="InterPro" id="IPR036282">
    <property type="entry name" value="Glutathione-S-Trfase_C_sf"/>
</dbReference>
<evidence type="ECO:0000313" key="5">
    <source>
        <dbReference type="EMBL" id="KAB0795791.1"/>
    </source>
</evidence>
<dbReference type="SFLD" id="SFLDG00358">
    <property type="entry name" value="Main_(cytGST)"/>
    <property type="match status" value="1"/>
</dbReference>
<dbReference type="GO" id="GO:0006749">
    <property type="term" value="P:glutathione metabolic process"/>
    <property type="evidence" value="ECO:0007669"/>
    <property type="project" value="TreeGrafter"/>
</dbReference>
<dbReference type="InterPro" id="IPR050983">
    <property type="entry name" value="GST_Omega/HSP26"/>
</dbReference>
<dbReference type="PROSITE" id="PS50405">
    <property type="entry name" value="GST_CTER"/>
    <property type="match status" value="1"/>
</dbReference>